<dbReference type="CDD" id="cd01392">
    <property type="entry name" value="HTH_LacI"/>
    <property type="match status" value="1"/>
</dbReference>
<dbReference type="GO" id="GO:0003700">
    <property type="term" value="F:DNA-binding transcription factor activity"/>
    <property type="evidence" value="ECO:0007669"/>
    <property type="project" value="TreeGrafter"/>
</dbReference>
<dbReference type="InterPro" id="IPR010982">
    <property type="entry name" value="Lambda_DNA-bd_dom_sf"/>
</dbReference>
<reference evidence="5 6" key="1">
    <citation type="submission" date="2018-06" db="EMBL/GenBank/DDBJ databases">
        <title>Chryseolinea flavus sp. nov., a member of the phylum Bacteroidetes isolated from soil.</title>
        <authorList>
            <person name="Li Y."/>
            <person name="Wang J."/>
        </authorList>
    </citation>
    <scope>NUCLEOTIDE SEQUENCE [LARGE SCALE GENOMIC DNA]</scope>
    <source>
        <strain evidence="5 6">SDU1-6</strain>
    </source>
</reference>
<dbReference type="Proteomes" id="UP000251889">
    <property type="component" value="Unassembled WGS sequence"/>
</dbReference>
<keyword evidence="6" id="KW-1185">Reference proteome</keyword>
<dbReference type="InterPro" id="IPR000843">
    <property type="entry name" value="HTH_LacI"/>
</dbReference>
<name>A0A364XV81_9BACT</name>
<dbReference type="Pfam" id="PF00356">
    <property type="entry name" value="LacI"/>
    <property type="match status" value="1"/>
</dbReference>
<keyword evidence="2" id="KW-0238">DNA-binding</keyword>
<accession>A0A364XV81</accession>
<protein>
    <submittedName>
        <fullName evidence="5">LacI family transcriptional regulator</fullName>
    </submittedName>
</protein>
<dbReference type="RefSeq" id="WP_112749662.1">
    <property type="nucleotide sequence ID" value="NZ_QMFY01000020.1"/>
</dbReference>
<dbReference type="InterPro" id="IPR001761">
    <property type="entry name" value="Peripla_BP/Lac1_sug-bd_dom"/>
</dbReference>
<dbReference type="InterPro" id="IPR028082">
    <property type="entry name" value="Peripla_BP_I"/>
</dbReference>
<dbReference type="SMART" id="SM00354">
    <property type="entry name" value="HTH_LACI"/>
    <property type="match status" value="1"/>
</dbReference>
<evidence type="ECO:0000259" key="4">
    <source>
        <dbReference type="PROSITE" id="PS50932"/>
    </source>
</evidence>
<evidence type="ECO:0000313" key="5">
    <source>
        <dbReference type="EMBL" id="RAV98250.1"/>
    </source>
</evidence>
<dbReference type="Gene3D" id="1.10.260.40">
    <property type="entry name" value="lambda repressor-like DNA-binding domains"/>
    <property type="match status" value="1"/>
</dbReference>
<dbReference type="SUPFAM" id="SSF53822">
    <property type="entry name" value="Periplasmic binding protein-like I"/>
    <property type="match status" value="1"/>
</dbReference>
<dbReference type="Gene3D" id="3.40.50.2300">
    <property type="match status" value="2"/>
</dbReference>
<keyword evidence="1" id="KW-0805">Transcription regulation</keyword>
<dbReference type="PANTHER" id="PTHR30146">
    <property type="entry name" value="LACI-RELATED TRANSCRIPTIONAL REPRESSOR"/>
    <property type="match status" value="1"/>
</dbReference>
<gene>
    <name evidence="5" type="ORF">DQQ10_24930</name>
</gene>
<sequence length="338" mass="37196">MEEAGATIYDIAKVLNLATSTVSRALNDDRRIAKTTRELVNKTAVNLNYRRNHIAAALRKGKSKILGVIVPRIDRAFFAEAVHGIEQVAHEAGYFVTICQSHERLKNEIFSLEALMDARVDGILMSCSKETSSFDHLQKVVDRKVPLIIFDRVINEMNINMVSIDDFAGSYDATKHLIEQGYKRIAHLTLSANVAIYKARLSGYRQALLDHGIAVDPELIVSNHLQLIDGIEAMKQLMDLPNPPDALFSTSALAAAGAAQYLKTLGIQVPGSFGLIGFSDEPFTSLTDPPLSIVDQQSYRVGNAAAELLLKQIDEGALKIPKHVVIRPTLVVRQSSLR</sequence>
<dbReference type="CDD" id="cd06267">
    <property type="entry name" value="PBP1_LacI_sugar_binding-like"/>
    <property type="match status" value="1"/>
</dbReference>
<dbReference type="OrthoDB" id="9803256at2"/>
<dbReference type="Pfam" id="PF00532">
    <property type="entry name" value="Peripla_BP_1"/>
    <property type="match status" value="1"/>
</dbReference>
<dbReference type="PROSITE" id="PS50932">
    <property type="entry name" value="HTH_LACI_2"/>
    <property type="match status" value="1"/>
</dbReference>
<evidence type="ECO:0000256" key="1">
    <source>
        <dbReference type="ARBA" id="ARBA00023015"/>
    </source>
</evidence>
<keyword evidence="3" id="KW-0804">Transcription</keyword>
<organism evidence="5 6">
    <name type="scientific">Pseudochryseolinea flava</name>
    <dbReference type="NCBI Taxonomy" id="2059302"/>
    <lineage>
        <taxon>Bacteria</taxon>
        <taxon>Pseudomonadati</taxon>
        <taxon>Bacteroidota</taxon>
        <taxon>Cytophagia</taxon>
        <taxon>Cytophagales</taxon>
        <taxon>Fulvivirgaceae</taxon>
        <taxon>Pseudochryseolinea</taxon>
    </lineage>
</organism>
<evidence type="ECO:0000256" key="3">
    <source>
        <dbReference type="ARBA" id="ARBA00023163"/>
    </source>
</evidence>
<dbReference type="PANTHER" id="PTHR30146:SF109">
    <property type="entry name" value="HTH-TYPE TRANSCRIPTIONAL REGULATOR GALS"/>
    <property type="match status" value="1"/>
</dbReference>
<feature type="domain" description="HTH lacI-type" evidence="4">
    <location>
        <begin position="6"/>
        <end position="60"/>
    </location>
</feature>
<dbReference type="AlphaFoldDB" id="A0A364XV81"/>
<comment type="caution">
    <text evidence="5">The sequence shown here is derived from an EMBL/GenBank/DDBJ whole genome shotgun (WGS) entry which is preliminary data.</text>
</comment>
<proteinExistence type="predicted"/>
<dbReference type="GO" id="GO:0000976">
    <property type="term" value="F:transcription cis-regulatory region binding"/>
    <property type="evidence" value="ECO:0007669"/>
    <property type="project" value="TreeGrafter"/>
</dbReference>
<evidence type="ECO:0000256" key="2">
    <source>
        <dbReference type="ARBA" id="ARBA00023125"/>
    </source>
</evidence>
<evidence type="ECO:0000313" key="6">
    <source>
        <dbReference type="Proteomes" id="UP000251889"/>
    </source>
</evidence>
<dbReference type="EMBL" id="QMFY01000020">
    <property type="protein sequence ID" value="RAV98250.1"/>
    <property type="molecule type" value="Genomic_DNA"/>
</dbReference>
<dbReference type="SUPFAM" id="SSF47413">
    <property type="entry name" value="lambda repressor-like DNA-binding domains"/>
    <property type="match status" value="1"/>
</dbReference>